<dbReference type="Proteomes" id="UP000232710">
    <property type="component" value="Segment"/>
</dbReference>
<organism evidence="1 2">
    <name type="scientific">Micromonas pusilla virus SP1</name>
    <name type="common">MpV-SP1</name>
    <dbReference type="NCBI Taxonomy" id="373996"/>
    <lineage>
        <taxon>Viruses</taxon>
        <taxon>Varidnaviria</taxon>
        <taxon>Bamfordvirae</taxon>
        <taxon>Nucleocytoviricota</taxon>
        <taxon>Megaviricetes</taxon>
        <taxon>Algavirales</taxon>
        <taxon>Phycodnaviridae</taxon>
        <taxon>Prasinovirus</taxon>
        <taxon>Prasinovirus micromonas</taxon>
    </lineage>
</organism>
<sequence>MIAELQVHALGDLLRVLVQLCHHVQNPLLRTHPRLPQALSVHCCSFFFISFSLLVTDLGPQSPTCPLRPPFFLIPTLPRHYHKYYTEYQ</sequence>
<evidence type="ECO:0000313" key="1">
    <source>
        <dbReference type="EMBL" id="AET84979.1"/>
    </source>
</evidence>
<reference evidence="1 2" key="1">
    <citation type="submission" date="2010-12" db="EMBL/GenBank/DDBJ databases">
        <title>The Genome Sequence of Micromonas pusilla virus SP1.</title>
        <authorList>
            <consortium name="The Broad Institute Genome Sequencing Platform"/>
            <person name="Henn M.R."/>
            <person name="Suttle C."/>
            <person name="Winget D."/>
            <person name="Chan A."/>
            <person name="Levin J."/>
            <person name="Malboeuf C."/>
            <person name="Casali M."/>
            <person name="Russ C."/>
            <person name="Lennon N."/>
            <person name="Chapman S.B."/>
            <person name="Erlich R."/>
            <person name="Young S.K."/>
            <person name="Yandava C."/>
            <person name="Zeng Q."/>
            <person name="Alvarado L."/>
            <person name="Anderson S."/>
            <person name="Berlin A."/>
            <person name="Chen Z."/>
            <person name="Freedman E."/>
            <person name="Gellesch M."/>
            <person name="Goldberg J."/>
            <person name="Green L."/>
            <person name="Griggs A."/>
            <person name="Gujja S."/>
            <person name="Heilman E.R."/>
            <person name="Heiman D."/>
            <person name="Hollinger A."/>
            <person name="Howarth C."/>
            <person name="Larson L."/>
            <person name="Mehta T."/>
            <person name="Pearson M."/>
            <person name="Roberts A."/>
            <person name="Ryan E."/>
            <person name="Saif S."/>
            <person name="Shea T."/>
            <person name="Shenoy N."/>
            <person name="Sisk P."/>
            <person name="Stolte C."/>
            <person name="Sykes S."/>
            <person name="White J."/>
            <person name="Haas B."/>
            <person name="Nusbaum C."/>
            <person name="Birren B."/>
        </authorList>
    </citation>
    <scope>NUCLEOTIDE SEQUENCE [LARGE SCALE GENOMIC DNA]</scope>
    <source>
        <strain evidence="1 2">SP1</strain>
    </source>
</reference>
<dbReference type="EMBL" id="JF974320">
    <property type="protein sequence ID" value="AET84979.1"/>
    <property type="molecule type" value="Genomic_DNA"/>
</dbReference>
<name>G9E6F2_MPSP1</name>
<organismHost>
    <name type="scientific">Micromonas pusilla</name>
    <name type="common">Picoplanktonic green alga</name>
    <name type="synonym">Chromulina pusilla</name>
    <dbReference type="NCBI Taxonomy" id="38833"/>
</organismHost>
<gene>
    <name evidence="1" type="ORF">MPXG_00181</name>
</gene>
<accession>G9E6F2</accession>
<evidence type="ECO:0000313" key="2">
    <source>
        <dbReference type="Proteomes" id="UP000232710"/>
    </source>
</evidence>
<keyword evidence="2" id="KW-1185">Reference proteome</keyword>
<protein>
    <submittedName>
        <fullName evidence="1">Uncharacterized protein</fullName>
    </submittedName>
</protein>
<proteinExistence type="predicted"/>